<dbReference type="InterPro" id="IPR050469">
    <property type="entry name" value="Diguanylate_Cyclase"/>
</dbReference>
<feature type="transmembrane region" description="Helical" evidence="1">
    <location>
        <begin position="143"/>
        <end position="160"/>
    </location>
</feature>
<keyword evidence="4" id="KW-1185">Reference proteome</keyword>
<sequence length="399" mass="46844">MENNVEYETKVLEVEIVKHNLQKMRLLNKIYTIVIITIVPIIYFLTFFPSLRIQKLFIESKVEYVLLLIFHLVIFYLFHFRKIHLNTLNNKKMKFFINFYISFSLILAALISIKDQSIYNPFLIYTLILFTCSSFLVLKAKQLLIPLIISSFILIVGLYGDNGEFSDSYLQWVYIAILLPTAFYLSRSYYLSFEKNFYRQLEILEERNYTRSLTAKLKEVNNQLELQTLVDPLTNLYNRRAYNEYLQKLQDQTLQSPILLSVIMIDVDCFKLYNDTYGHMEGDNVLIKIGMLLNNISEQFHCFTTRWGGEEFILLLTDVPEQQVEKICQKIKDGVSNLNIHHGSSTIASTVSVSIGACTKRIYKQEEITHCINEADAALYFIKKHGRNNYEYRSPTQFQ</sequence>
<dbReference type="InterPro" id="IPR043128">
    <property type="entry name" value="Rev_trsase/Diguanyl_cyclase"/>
</dbReference>
<dbReference type="Proteomes" id="UP000640930">
    <property type="component" value="Unassembled WGS sequence"/>
</dbReference>
<dbReference type="InterPro" id="IPR000160">
    <property type="entry name" value="GGDEF_dom"/>
</dbReference>
<feature type="transmembrane region" description="Helical" evidence="1">
    <location>
        <begin position="95"/>
        <end position="113"/>
    </location>
</feature>
<gene>
    <name evidence="3" type="ORF">H9636_00510</name>
</gene>
<dbReference type="CDD" id="cd01949">
    <property type="entry name" value="GGDEF"/>
    <property type="match status" value="1"/>
</dbReference>
<evidence type="ECO:0000259" key="2">
    <source>
        <dbReference type="PROSITE" id="PS50887"/>
    </source>
</evidence>
<feature type="transmembrane region" description="Helical" evidence="1">
    <location>
        <begin position="30"/>
        <end position="52"/>
    </location>
</feature>
<accession>A0ABR8X733</accession>
<organism evidence="3 4">
    <name type="scientific">Ureibacillus galli</name>
    <dbReference type="NCBI Taxonomy" id="2762222"/>
    <lineage>
        <taxon>Bacteria</taxon>
        <taxon>Bacillati</taxon>
        <taxon>Bacillota</taxon>
        <taxon>Bacilli</taxon>
        <taxon>Bacillales</taxon>
        <taxon>Caryophanaceae</taxon>
        <taxon>Ureibacillus</taxon>
    </lineage>
</organism>
<proteinExistence type="predicted"/>
<keyword evidence="1" id="KW-0472">Membrane</keyword>
<name>A0ABR8X733_9BACL</name>
<dbReference type="PANTHER" id="PTHR45138">
    <property type="entry name" value="REGULATORY COMPONENTS OF SENSORY TRANSDUCTION SYSTEM"/>
    <property type="match status" value="1"/>
</dbReference>
<dbReference type="Gene3D" id="3.30.70.270">
    <property type="match status" value="1"/>
</dbReference>
<feature type="transmembrane region" description="Helical" evidence="1">
    <location>
        <begin position="172"/>
        <end position="190"/>
    </location>
</feature>
<feature type="domain" description="GGDEF" evidence="2">
    <location>
        <begin position="258"/>
        <end position="395"/>
    </location>
</feature>
<dbReference type="PROSITE" id="PS50887">
    <property type="entry name" value="GGDEF"/>
    <property type="match status" value="1"/>
</dbReference>
<dbReference type="RefSeq" id="WP_191705701.1">
    <property type="nucleotide sequence ID" value="NZ_JACSQA010000001.1"/>
</dbReference>
<dbReference type="SMART" id="SM00267">
    <property type="entry name" value="GGDEF"/>
    <property type="match status" value="1"/>
</dbReference>
<keyword evidence="1" id="KW-1133">Transmembrane helix</keyword>
<evidence type="ECO:0000313" key="3">
    <source>
        <dbReference type="EMBL" id="MBD8025125.1"/>
    </source>
</evidence>
<evidence type="ECO:0000313" key="4">
    <source>
        <dbReference type="Proteomes" id="UP000640930"/>
    </source>
</evidence>
<keyword evidence="1" id="KW-0812">Transmembrane</keyword>
<dbReference type="SUPFAM" id="SSF55073">
    <property type="entry name" value="Nucleotide cyclase"/>
    <property type="match status" value="1"/>
</dbReference>
<reference evidence="3 4" key="1">
    <citation type="submission" date="2020-08" db="EMBL/GenBank/DDBJ databases">
        <title>A Genomic Blueprint of the Chicken Gut Microbiome.</title>
        <authorList>
            <person name="Gilroy R."/>
            <person name="Ravi A."/>
            <person name="Getino M."/>
            <person name="Pursley I."/>
            <person name="Horton D.L."/>
            <person name="Alikhan N.-F."/>
            <person name="Baker D."/>
            <person name="Gharbi K."/>
            <person name="Hall N."/>
            <person name="Watson M."/>
            <person name="Adriaenssens E.M."/>
            <person name="Foster-Nyarko E."/>
            <person name="Jarju S."/>
            <person name="Secka A."/>
            <person name="Antonio M."/>
            <person name="Oren A."/>
            <person name="Chaudhuri R."/>
            <person name="La Ragione R.M."/>
            <person name="Hildebrand F."/>
            <person name="Pallen M.J."/>
        </authorList>
    </citation>
    <scope>NUCLEOTIDE SEQUENCE [LARGE SCALE GENOMIC DNA]</scope>
    <source>
        <strain evidence="3 4">Re31</strain>
    </source>
</reference>
<dbReference type="PANTHER" id="PTHR45138:SF9">
    <property type="entry name" value="DIGUANYLATE CYCLASE DGCM-RELATED"/>
    <property type="match status" value="1"/>
</dbReference>
<dbReference type="Pfam" id="PF00990">
    <property type="entry name" value="GGDEF"/>
    <property type="match status" value="1"/>
</dbReference>
<comment type="caution">
    <text evidence="3">The sequence shown here is derived from an EMBL/GenBank/DDBJ whole genome shotgun (WGS) entry which is preliminary data.</text>
</comment>
<feature type="transmembrane region" description="Helical" evidence="1">
    <location>
        <begin position="119"/>
        <end position="138"/>
    </location>
</feature>
<feature type="transmembrane region" description="Helical" evidence="1">
    <location>
        <begin position="64"/>
        <end position="83"/>
    </location>
</feature>
<dbReference type="EMBL" id="JACSQA010000001">
    <property type="protein sequence ID" value="MBD8025125.1"/>
    <property type="molecule type" value="Genomic_DNA"/>
</dbReference>
<dbReference type="InterPro" id="IPR029787">
    <property type="entry name" value="Nucleotide_cyclase"/>
</dbReference>
<evidence type="ECO:0000256" key="1">
    <source>
        <dbReference type="SAM" id="Phobius"/>
    </source>
</evidence>
<protein>
    <submittedName>
        <fullName evidence="3">GGDEF domain-containing protein</fullName>
    </submittedName>
</protein>
<dbReference type="NCBIfam" id="TIGR00254">
    <property type="entry name" value="GGDEF"/>
    <property type="match status" value="1"/>
</dbReference>